<feature type="region of interest" description="Disordered" evidence="1">
    <location>
        <begin position="1"/>
        <end position="58"/>
    </location>
</feature>
<protein>
    <submittedName>
        <fullName evidence="2">Uncharacterized protein</fullName>
    </submittedName>
</protein>
<evidence type="ECO:0000313" key="3">
    <source>
        <dbReference type="Proteomes" id="UP000585474"/>
    </source>
</evidence>
<dbReference type="AlphaFoldDB" id="A0A7J0EPR2"/>
<proteinExistence type="predicted"/>
<evidence type="ECO:0000313" key="2">
    <source>
        <dbReference type="EMBL" id="GFY87547.1"/>
    </source>
</evidence>
<comment type="caution">
    <text evidence="2">The sequence shown here is derived from an EMBL/GenBank/DDBJ whole genome shotgun (WGS) entry which is preliminary data.</text>
</comment>
<evidence type="ECO:0000256" key="1">
    <source>
        <dbReference type="SAM" id="MobiDB-lite"/>
    </source>
</evidence>
<accession>A0A7J0EPR2</accession>
<dbReference type="Proteomes" id="UP000585474">
    <property type="component" value="Unassembled WGS sequence"/>
</dbReference>
<dbReference type="EMBL" id="BJWL01000005">
    <property type="protein sequence ID" value="GFY87547.1"/>
    <property type="molecule type" value="Genomic_DNA"/>
</dbReference>
<dbReference type="OrthoDB" id="2919534at2759"/>
<name>A0A7J0EPR2_9ERIC</name>
<reference evidence="2 3" key="1">
    <citation type="submission" date="2019-07" db="EMBL/GenBank/DDBJ databases">
        <title>De Novo Assembly of kiwifruit Actinidia rufa.</title>
        <authorList>
            <person name="Sugita-Konishi S."/>
            <person name="Sato K."/>
            <person name="Mori E."/>
            <person name="Abe Y."/>
            <person name="Kisaki G."/>
            <person name="Hamano K."/>
            <person name="Suezawa K."/>
            <person name="Otani M."/>
            <person name="Fukuda T."/>
            <person name="Manabe T."/>
            <person name="Gomi K."/>
            <person name="Tabuchi M."/>
            <person name="Akimitsu K."/>
            <person name="Kataoka I."/>
        </authorList>
    </citation>
    <scope>NUCLEOTIDE SEQUENCE [LARGE SCALE GENOMIC DNA]</scope>
    <source>
        <strain evidence="3">cv. Fuchu</strain>
    </source>
</reference>
<gene>
    <name evidence="2" type="ORF">Acr_05g0011860</name>
</gene>
<keyword evidence="3" id="KW-1185">Reference proteome</keyword>
<sequence length="413" mass="47411">MASRSNNSSRGKREAKGKYPLIPRTSGERGTRLLADAQREIVDPYGQRPSQSLPVGDKDCRDAAIKHMQAEMEELRLEDDAKRAKQVIGTSSYRESSFKQRKESAEECEGQKRNQWWRCAKHKDNGHRIENCQVLKSFLDQLVQAMYLNEFVDQEKTKAEKTKVRPNLRFDQEREDADNALEEVLPIGTIHMIGSPHDPELENRIWGKSALSNKKTSTSIMIPWSVADPRLQCQKKEVQFVEEGREVLQDVGKTPEDKVAEDLIHYELDELRSDYYFFISSNVKEQERIELIEFLNSNIESLHGRHTRCCELNVIPKAQPMKQRGRGSTTKHVDTVIEEVEKLKEASVIIEFKKYLTKPPLLSIPDEAELLYVYLVVSEHAVSLVLLRKVNGNKPRSTLLARGLQIAKWGACR</sequence>
<organism evidence="2 3">
    <name type="scientific">Actinidia rufa</name>
    <dbReference type="NCBI Taxonomy" id="165716"/>
    <lineage>
        <taxon>Eukaryota</taxon>
        <taxon>Viridiplantae</taxon>
        <taxon>Streptophyta</taxon>
        <taxon>Embryophyta</taxon>
        <taxon>Tracheophyta</taxon>
        <taxon>Spermatophyta</taxon>
        <taxon>Magnoliopsida</taxon>
        <taxon>eudicotyledons</taxon>
        <taxon>Gunneridae</taxon>
        <taxon>Pentapetalae</taxon>
        <taxon>asterids</taxon>
        <taxon>Ericales</taxon>
        <taxon>Actinidiaceae</taxon>
        <taxon>Actinidia</taxon>
    </lineage>
</organism>
<feature type="compositionally biased region" description="Basic and acidic residues" evidence="1">
    <location>
        <begin position="26"/>
        <end position="42"/>
    </location>
</feature>